<feature type="signal peptide" evidence="22">
    <location>
        <begin position="1"/>
        <end position="20"/>
    </location>
</feature>
<comment type="similarity">
    <text evidence="3 20 22">Belongs to the Toll-like receptor family.</text>
</comment>
<dbReference type="GO" id="GO:0044877">
    <property type="term" value="F:protein-containing complex binding"/>
    <property type="evidence" value="ECO:0007669"/>
    <property type="project" value="Ensembl"/>
</dbReference>
<reference evidence="24" key="2">
    <citation type="submission" date="2025-09" db="UniProtKB">
        <authorList>
            <consortium name="Ensembl"/>
        </authorList>
    </citation>
    <scope>IDENTIFICATION</scope>
</reference>
<keyword evidence="25" id="KW-1185">Reference proteome</keyword>
<dbReference type="InterPro" id="IPR003591">
    <property type="entry name" value="Leu-rich_rpt_typical-subtyp"/>
</dbReference>
<feature type="transmembrane region" description="Helical" evidence="22">
    <location>
        <begin position="588"/>
        <end position="612"/>
    </location>
</feature>
<dbReference type="GO" id="GO:0071223">
    <property type="term" value="P:cellular response to lipoteichoic acid"/>
    <property type="evidence" value="ECO:0007669"/>
    <property type="project" value="Ensembl"/>
</dbReference>
<keyword evidence="9" id="KW-0677">Repeat</keyword>
<evidence type="ECO:0000256" key="10">
    <source>
        <dbReference type="ARBA" id="ARBA00022859"/>
    </source>
</evidence>
<evidence type="ECO:0000256" key="19">
    <source>
        <dbReference type="ARBA" id="ARBA00038692"/>
    </source>
</evidence>
<keyword evidence="12" id="KW-0520">NAD</keyword>
<dbReference type="GO" id="GO:0071726">
    <property type="term" value="P:cellular response to diacyl bacterial lipopeptide"/>
    <property type="evidence" value="ECO:0007669"/>
    <property type="project" value="Ensembl"/>
</dbReference>
<evidence type="ECO:0000256" key="12">
    <source>
        <dbReference type="ARBA" id="ARBA00023027"/>
    </source>
</evidence>
<evidence type="ECO:0000256" key="2">
    <source>
        <dbReference type="ARBA" id="ARBA00004596"/>
    </source>
</evidence>
<dbReference type="GO" id="GO:0032757">
    <property type="term" value="P:positive regulation of interleukin-8 production"/>
    <property type="evidence" value="ECO:0007669"/>
    <property type="project" value="Ensembl"/>
</dbReference>
<dbReference type="GO" id="GO:0050830">
    <property type="term" value="P:defense response to Gram-positive bacterium"/>
    <property type="evidence" value="ECO:0007669"/>
    <property type="project" value="Ensembl"/>
</dbReference>
<dbReference type="GO" id="GO:0035355">
    <property type="term" value="C:Toll-like receptor 2-Toll-like receptor 6 protein complex"/>
    <property type="evidence" value="ECO:0007669"/>
    <property type="project" value="Ensembl"/>
</dbReference>
<dbReference type="SUPFAM" id="SSF52058">
    <property type="entry name" value="L domain-like"/>
    <property type="match status" value="1"/>
</dbReference>
<comment type="subcellular location">
    <subcellularLocation>
        <location evidence="2">Cytoplasmic vesicle</location>
        <location evidence="2">Phagosome membrane</location>
        <topology evidence="2">Single-pass type I membrane protein</topology>
    </subcellularLocation>
    <subcellularLocation>
        <location evidence="1">Membrane raft</location>
    </subcellularLocation>
    <subcellularLocation>
        <location evidence="22">Membrane</location>
        <topology evidence="22">Single-pass type I membrane protein</topology>
    </subcellularLocation>
</comment>
<dbReference type="FunFam" id="3.40.50.10140:FF:000001">
    <property type="entry name" value="Toll-like receptor 2"/>
    <property type="match status" value="1"/>
</dbReference>
<proteinExistence type="inferred from homology"/>
<dbReference type="GO" id="GO:0042802">
    <property type="term" value="F:identical protein binding"/>
    <property type="evidence" value="ECO:0007669"/>
    <property type="project" value="Ensembl"/>
</dbReference>
<dbReference type="InterPro" id="IPR035897">
    <property type="entry name" value="Toll_tir_struct_dom_sf"/>
</dbReference>
<evidence type="ECO:0000256" key="1">
    <source>
        <dbReference type="ARBA" id="ARBA00004285"/>
    </source>
</evidence>
<evidence type="ECO:0000313" key="25">
    <source>
        <dbReference type="Proteomes" id="UP000233040"/>
    </source>
</evidence>
<dbReference type="InterPro" id="IPR032675">
    <property type="entry name" value="LRR_dom_sf"/>
</dbReference>
<keyword evidence="16" id="KW-0325">Glycoprotein</keyword>
<comment type="function">
    <text evidence="20">Cooperates with LY96 to mediate the innate immune response to bacterial lipoproteins and other microbial cell wall components. Cooperates with TLR1 or TLR6 to mediate the innate immune response to bacterial lipoproteins or lipopeptides. Acts via MYD88 and TRAF6, leading to NF-kappa-B activation, cytokine secretion and the inflammatory response.</text>
</comment>
<evidence type="ECO:0000256" key="20">
    <source>
        <dbReference type="PIRNR" id="PIRNR037595"/>
    </source>
</evidence>
<evidence type="ECO:0000256" key="9">
    <source>
        <dbReference type="ARBA" id="ARBA00022737"/>
    </source>
</evidence>
<dbReference type="PROSITE" id="PS50104">
    <property type="entry name" value="TIR"/>
    <property type="match status" value="1"/>
</dbReference>
<dbReference type="GO" id="GO:0001530">
    <property type="term" value="F:lipopolysaccharide binding"/>
    <property type="evidence" value="ECO:0007669"/>
    <property type="project" value="Ensembl"/>
</dbReference>
<feature type="domain" description="TIR" evidence="23">
    <location>
        <begin position="639"/>
        <end position="782"/>
    </location>
</feature>
<dbReference type="Proteomes" id="UP000233040">
    <property type="component" value="Unassembled WGS sequence"/>
</dbReference>
<evidence type="ECO:0000256" key="22">
    <source>
        <dbReference type="RuleBase" id="RU363040"/>
    </source>
</evidence>
<evidence type="ECO:0000256" key="16">
    <source>
        <dbReference type="ARBA" id="ARBA00023180"/>
    </source>
</evidence>
<dbReference type="SMART" id="SM00365">
    <property type="entry name" value="LRR_SD22"/>
    <property type="match status" value="4"/>
</dbReference>
<dbReference type="GO" id="GO:0032755">
    <property type="term" value="P:positive regulation of interleukin-6 production"/>
    <property type="evidence" value="ECO:0007669"/>
    <property type="project" value="Ensembl"/>
</dbReference>
<evidence type="ECO:0000256" key="3">
    <source>
        <dbReference type="ARBA" id="ARBA00009634"/>
    </source>
</evidence>
<evidence type="ECO:0000256" key="7">
    <source>
        <dbReference type="ARBA" id="ARBA00022692"/>
    </source>
</evidence>
<keyword evidence="14 21" id="KW-1015">Disulfide bond</keyword>
<dbReference type="SUPFAM" id="SSF52047">
    <property type="entry name" value="RNI-like"/>
    <property type="match status" value="1"/>
</dbReference>
<dbReference type="GO" id="GO:0005829">
    <property type="term" value="C:cytosol"/>
    <property type="evidence" value="ECO:0007669"/>
    <property type="project" value="Ensembl"/>
</dbReference>
<dbReference type="GO" id="GO:0030177">
    <property type="term" value="P:positive regulation of Wnt signaling pathway"/>
    <property type="evidence" value="ECO:0007669"/>
    <property type="project" value="Ensembl"/>
</dbReference>
<evidence type="ECO:0000256" key="13">
    <source>
        <dbReference type="ARBA" id="ARBA00023136"/>
    </source>
</evidence>
<keyword evidence="6" id="KW-0433">Leucine-rich repeat</keyword>
<dbReference type="GO" id="GO:0005654">
    <property type="term" value="C:nucleoplasm"/>
    <property type="evidence" value="ECO:0007669"/>
    <property type="project" value="Ensembl"/>
</dbReference>
<dbReference type="GO" id="GO:0042497">
    <property type="term" value="F:triacyl lipopeptide binding"/>
    <property type="evidence" value="ECO:0007669"/>
    <property type="project" value="Ensembl"/>
</dbReference>
<dbReference type="PIRSF" id="PIRSF037595">
    <property type="entry name" value="Toll-like_receptor"/>
    <property type="match status" value="1"/>
</dbReference>
<feature type="disulfide bond" evidence="21">
    <location>
        <begin position="353"/>
        <end position="382"/>
    </location>
</feature>
<protein>
    <recommendedName>
        <fullName evidence="4 20">Toll-like receptor 2</fullName>
    </recommendedName>
</protein>
<dbReference type="Ensembl" id="ENSCCAT00000053798.1">
    <property type="protein sequence ID" value="ENSCCAP00000036017.1"/>
    <property type="gene ID" value="ENSCCAG00000035932.1"/>
</dbReference>
<dbReference type="GO" id="GO:0009986">
    <property type="term" value="C:cell surface"/>
    <property type="evidence" value="ECO:0007669"/>
    <property type="project" value="Ensembl"/>
</dbReference>
<evidence type="ECO:0000256" key="6">
    <source>
        <dbReference type="ARBA" id="ARBA00022614"/>
    </source>
</evidence>
<gene>
    <name evidence="24" type="primary">TLR2</name>
</gene>
<dbReference type="PANTHER" id="PTHR24365:SF17">
    <property type="entry name" value="TOLL-LIKE RECEPTOR 2"/>
    <property type="match status" value="1"/>
</dbReference>
<dbReference type="GO" id="GO:0035354">
    <property type="term" value="C:Toll-like receptor 1-Toll-like receptor 2 protein complex"/>
    <property type="evidence" value="ECO:0007669"/>
    <property type="project" value="Ensembl"/>
</dbReference>
<evidence type="ECO:0000313" key="24">
    <source>
        <dbReference type="Ensembl" id="ENSCCAP00000036017.1"/>
    </source>
</evidence>
<dbReference type="InterPro" id="IPR001611">
    <property type="entry name" value="Leu-rich_rpt"/>
</dbReference>
<reference evidence="24" key="1">
    <citation type="submission" date="2025-08" db="UniProtKB">
        <authorList>
            <consortium name="Ensembl"/>
        </authorList>
    </citation>
    <scope>IDENTIFICATION</scope>
</reference>
<dbReference type="Gene3D" id="3.40.50.10140">
    <property type="entry name" value="Toll/interleukin-1 receptor homology (TIR) domain"/>
    <property type="match status" value="1"/>
</dbReference>
<feature type="disulfide bond" evidence="21">
    <location>
        <begin position="30"/>
        <end position="36"/>
    </location>
</feature>
<keyword evidence="13 22" id="KW-0472">Membrane</keyword>
<dbReference type="PRINTS" id="PR01537">
    <property type="entry name" value="INTRLKN1R1F"/>
</dbReference>
<dbReference type="Pfam" id="PF00560">
    <property type="entry name" value="LRR_1"/>
    <property type="match status" value="1"/>
</dbReference>
<evidence type="ECO:0000256" key="11">
    <source>
        <dbReference type="ARBA" id="ARBA00022989"/>
    </source>
</evidence>
<keyword evidence="17 20" id="KW-0395">Inflammatory response</keyword>
<dbReference type="SMART" id="SM00364">
    <property type="entry name" value="LRR_BAC"/>
    <property type="match status" value="5"/>
</dbReference>
<dbReference type="InterPro" id="IPR000483">
    <property type="entry name" value="Cys-rich_flank_reg_C"/>
</dbReference>
<evidence type="ECO:0000256" key="4">
    <source>
        <dbReference type="ARBA" id="ARBA00017391"/>
    </source>
</evidence>
<evidence type="ECO:0000256" key="17">
    <source>
        <dbReference type="ARBA" id="ARBA00023198"/>
    </source>
</evidence>
<dbReference type="PANTHER" id="PTHR24365">
    <property type="entry name" value="TOLL-LIKE RECEPTOR"/>
    <property type="match status" value="1"/>
</dbReference>
<keyword evidence="7 22" id="KW-0812">Transmembrane</keyword>
<dbReference type="Gene3D" id="3.80.10.10">
    <property type="entry name" value="Ribonuclease Inhibitor"/>
    <property type="match status" value="1"/>
</dbReference>
<organism evidence="24 25">
    <name type="scientific">Cebus imitator</name>
    <name type="common">Panamanian white-faced capuchin</name>
    <name type="synonym">Cebus capucinus imitator</name>
    <dbReference type="NCBI Taxonomy" id="2715852"/>
    <lineage>
        <taxon>Eukaryota</taxon>
        <taxon>Metazoa</taxon>
        <taxon>Chordata</taxon>
        <taxon>Craniata</taxon>
        <taxon>Vertebrata</taxon>
        <taxon>Euteleostomi</taxon>
        <taxon>Mammalia</taxon>
        <taxon>Eutheria</taxon>
        <taxon>Euarchontoglires</taxon>
        <taxon>Primates</taxon>
        <taxon>Haplorrhini</taxon>
        <taxon>Platyrrhini</taxon>
        <taxon>Cebidae</taxon>
        <taxon>Cebinae</taxon>
        <taxon>Cebus</taxon>
    </lineage>
</organism>
<keyword evidence="5 20" id="KW-0399">Innate immunity</keyword>
<keyword evidence="15 20" id="KW-0675">Receptor</keyword>
<evidence type="ECO:0000256" key="18">
    <source>
        <dbReference type="ARBA" id="ARBA00023329"/>
    </source>
</evidence>
<evidence type="ECO:0000256" key="8">
    <source>
        <dbReference type="ARBA" id="ARBA00022729"/>
    </source>
</evidence>
<dbReference type="Pfam" id="PF01463">
    <property type="entry name" value="LRRCT"/>
    <property type="match status" value="1"/>
</dbReference>
<dbReference type="GO" id="GO:0005794">
    <property type="term" value="C:Golgi apparatus"/>
    <property type="evidence" value="ECO:0007669"/>
    <property type="project" value="Ensembl"/>
</dbReference>
<dbReference type="OMA" id="NRDICYD"/>
<dbReference type="GO" id="GO:0034134">
    <property type="term" value="P:toll-like receptor 2 signaling pathway"/>
    <property type="evidence" value="ECO:0007669"/>
    <property type="project" value="Ensembl"/>
</dbReference>
<dbReference type="InterPro" id="IPR017241">
    <property type="entry name" value="Toll-like_receptor"/>
</dbReference>
<sequence length="817" mass="93397">MPHTLWMVWALGAIISLSKEESSDQASLSCDHNGICKGSSGSLNSIPSGLTAAVKSLDLSNNRITYISNSDLQKCVNLQTLVLTSNGINRIEEDSFSSLGSLEHLDLSYNYLSNLSSSWFKPLSSLTFLNLQENPYKILGETSLFSHLTKLRILRVGNMDTFTKIQRKDFAGLTFLEELEIDASNLQSYDPKSLKSIQNVSHLVLHMKQHTLLLEIFVDITSSVEYLELQDTDLDTFHFSELSTGETNSLIKKFTFRNVKITDESLFQVLKLLNQISGLLELEFDDCTLNGVGNFRAPDNGRAIDPGKVETFTVRRLHIPQFYLFYDLSTLYSLTERVKRITVENSKVFLVPCSLSQRLKSLEYLDLSENLMVEEQLKNSACEDAWPSLQTLILRQNHLASLEETGKTLLTLKNLINLDVSKNSFHSMPETCQWPDKMKYLNLSSTRIHSVTGCIPKTLEILDVSNNNLNLFSLHLPQLKELYISRNKLATLPDASLLPVLLVLKISKNTINMFSKEQLDSFHTLKTLEAGGNNFICSCEFLSFTQKQQALAKVLIDWPENYLCDSPSHVRGQRVQDVRLSVSECHRVALVSGMCCGLFLLILLTVCLCHRFHGLWYMKMMWAWLQAKRKPRKAPNRDICYDAFVSYSERDAYWVENLMVQELENFNPPFKLCLHKRDFIPGKWIIDNIIDSIEKSHKTVFVLSENFVKSEWCKYELDFSHFRLFDENNDAAILVLLEPIEKKAIPQRFCKLRKIMNTKTYLEWPTDEAQQEGFWVSCCLWPYLLLKTEAEKKAWFPPLAAHKTAIATALSAGQRNS</sequence>
<dbReference type="GO" id="GO:0032722">
    <property type="term" value="P:positive regulation of chemokine production"/>
    <property type="evidence" value="ECO:0007669"/>
    <property type="project" value="Ensembl"/>
</dbReference>
<dbReference type="FunFam" id="3.80.10.10:FF:000046">
    <property type="entry name" value="Toll-like receptor 2"/>
    <property type="match status" value="1"/>
</dbReference>
<dbReference type="AlphaFoldDB" id="A0A2K5S6J9"/>
<evidence type="ECO:0000256" key="21">
    <source>
        <dbReference type="PIRSR" id="PIRSR037595-2"/>
    </source>
</evidence>
<dbReference type="SMART" id="SM00255">
    <property type="entry name" value="TIR"/>
    <property type="match status" value="1"/>
</dbReference>
<dbReference type="GO" id="GO:0038187">
    <property type="term" value="F:pattern recognition receptor activity"/>
    <property type="evidence" value="ECO:0007669"/>
    <property type="project" value="Ensembl"/>
</dbReference>
<name>A0A2K5S6J9_CEBIM</name>
<feature type="chain" id="PRO_5014207114" description="Toll-like receptor 2" evidence="22">
    <location>
        <begin position="21"/>
        <end position="817"/>
    </location>
</feature>
<evidence type="ECO:0000256" key="15">
    <source>
        <dbReference type="ARBA" id="ARBA00023170"/>
    </source>
</evidence>
<keyword evidence="11 22" id="KW-1133">Transmembrane helix</keyword>
<dbReference type="GO" id="GO:0038124">
    <property type="term" value="P:toll-like receptor TLR6:TLR2 signaling pathway"/>
    <property type="evidence" value="ECO:0007669"/>
    <property type="project" value="Ensembl"/>
</dbReference>
<dbReference type="GO" id="GO:0042834">
    <property type="term" value="F:peptidoglycan binding"/>
    <property type="evidence" value="ECO:0007669"/>
    <property type="project" value="Ensembl"/>
</dbReference>
<keyword evidence="10 20" id="KW-0391">Immunity</keyword>
<dbReference type="GO" id="GO:0043123">
    <property type="term" value="P:positive regulation of canonical NF-kappaB signal transduction"/>
    <property type="evidence" value="ECO:0007669"/>
    <property type="project" value="Ensembl"/>
</dbReference>
<keyword evidence="18" id="KW-0968">Cytoplasmic vesicle</keyword>
<dbReference type="GeneTree" id="ENSGT00940000156323"/>
<dbReference type="GO" id="GO:1903974">
    <property type="term" value="P:positive regulation of cellular response to macrophage colony-stimulating factor stimulus"/>
    <property type="evidence" value="ECO:0007669"/>
    <property type="project" value="Ensembl"/>
</dbReference>
<dbReference type="Pfam" id="PF13855">
    <property type="entry name" value="LRR_8"/>
    <property type="match status" value="2"/>
</dbReference>
<dbReference type="GO" id="GO:0035325">
    <property type="term" value="F:Toll-like receptor binding"/>
    <property type="evidence" value="ECO:0007669"/>
    <property type="project" value="Ensembl"/>
</dbReference>
<dbReference type="GO" id="GO:0071727">
    <property type="term" value="P:cellular response to triacyl bacterial lipopeptide"/>
    <property type="evidence" value="ECO:0007669"/>
    <property type="project" value="Ensembl"/>
</dbReference>
<evidence type="ECO:0000256" key="14">
    <source>
        <dbReference type="ARBA" id="ARBA00023157"/>
    </source>
</evidence>
<accession>A0A2K5S6J9</accession>
<dbReference type="Pfam" id="PF01582">
    <property type="entry name" value="TIR"/>
    <property type="match status" value="1"/>
</dbReference>
<dbReference type="GO" id="GO:0006954">
    <property type="term" value="P:inflammatory response"/>
    <property type="evidence" value="ECO:0007669"/>
    <property type="project" value="UniProtKB-UniRule"/>
</dbReference>
<dbReference type="InterPro" id="IPR000157">
    <property type="entry name" value="TIR_dom"/>
</dbReference>
<dbReference type="GO" id="GO:0042496">
    <property type="term" value="P:detection of diacyl bacterial lipopeptide"/>
    <property type="evidence" value="ECO:0007669"/>
    <property type="project" value="Ensembl"/>
</dbReference>
<dbReference type="GO" id="GO:0071346">
    <property type="term" value="P:cellular response to type II interferon"/>
    <property type="evidence" value="ECO:0007669"/>
    <property type="project" value="Ensembl"/>
</dbReference>
<evidence type="ECO:0000259" key="23">
    <source>
        <dbReference type="PROSITE" id="PS50104"/>
    </source>
</evidence>
<dbReference type="GO" id="GO:0030670">
    <property type="term" value="C:phagocytic vesicle membrane"/>
    <property type="evidence" value="ECO:0007669"/>
    <property type="project" value="UniProtKB-SubCell"/>
</dbReference>
<dbReference type="GO" id="GO:0050729">
    <property type="term" value="P:positive regulation of inflammatory response"/>
    <property type="evidence" value="ECO:0007669"/>
    <property type="project" value="Ensembl"/>
</dbReference>
<dbReference type="PROSITE" id="PS51450">
    <property type="entry name" value="LRR"/>
    <property type="match status" value="4"/>
</dbReference>
<dbReference type="GO" id="GO:0045121">
    <property type="term" value="C:membrane raft"/>
    <property type="evidence" value="ECO:0007669"/>
    <property type="project" value="UniProtKB-SubCell"/>
</dbReference>
<dbReference type="SMART" id="SM00369">
    <property type="entry name" value="LRR_TYP"/>
    <property type="match status" value="8"/>
</dbReference>
<dbReference type="STRING" id="9516.ENSCCAP00000036017"/>
<dbReference type="GO" id="GO:0042495">
    <property type="term" value="P:detection of triacyl bacterial lipopeptide"/>
    <property type="evidence" value="ECO:0007669"/>
    <property type="project" value="Ensembl"/>
</dbReference>
<dbReference type="SUPFAM" id="SSF52200">
    <property type="entry name" value="Toll/Interleukin receptor TIR domain"/>
    <property type="match status" value="1"/>
</dbReference>
<dbReference type="GO" id="GO:0001540">
    <property type="term" value="F:amyloid-beta binding"/>
    <property type="evidence" value="ECO:0007669"/>
    <property type="project" value="Ensembl"/>
</dbReference>
<evidence type="ECO:0000256" key="5">
    <source>
        <dbReference type="ARBA" id="ARBA00022588"/>
    </source>
</evidence>
<dbReference type="GO" id="GO:0051607">
    <property type="term" value="P:defense response to virus"/>
    <property type="evidence" value="ECO:0007669"/>
    <property type="project" value="Ensembl"/>
</dbReference>
<dbReference type="GO" id="GO:1904466">
    <property type="term" value="P:positive regulation of matrix metallopeptidase secretion"/>
    <property type="evidence" value="ECO:0007669"/>
    <property type="project" value="Ensembl"/>
</dbReference>
<feature type="disulfide bond" evidence="21">
    <location>
        <begin position="432"/>
        <end position="454"/>
    </location>
</feature>
<dbReference type="GO" id="GO:0004888">
    <property type="term" value="F:transmembrane signaling receptor activity"/>
    <property type="evidence" value="ECO:0007669"/>
    <property type="project" value="InterPro"/>
</dbReference>
<dbReference type="SMART" id="SM00082">
    <property type="entry name" value="LRRCT"/>
    <property type="match status" value="1"/>
</dbReference>
<keyword evidence="8 22" id="KW-0732">Signal</keyword>
<comment type="subunit">
    <text evidence="19">Interacts with LY96, TLR1 and TLR6 (via extracellular domain). TLR2 seems to exist in heterodimers with either TLR1 or TLR6 before stimulation by the ligand. The heterodimers form bigger oligomers in response to their corresponding ligands as well as further heterotypic associations with other receptors such as CD14 and/or CD36. Binds MYD88 (via TIR domain). Interacts with TICAM1. Interacts with CNPY3. Interacts with ATG16L1. Interacts with PPP1R11. Interacts with TICAM2. Interacts with TIRAP.</text>
</comment>